<feature type="signal peptide" evidence="1">
    <location>
        <begin position="1"/>
        <end position="31"/>
    </location>
</feature>
<dbReference type="AlphaFoldDB" id="A0ABC9WNL1"/>
<dbReference type="PANTHER" id="PTHR33332">
    <property type="entry name" value="REVERSE TRANSCRIPTASE DOMAIN-CONTAINING PROTEIN"/>
    <property type="match status" value="1"/>
</dbReference>
<evidence type="ECO:0000313" key="4">
    <source>
        <dbReference type="Proteomes" id="UP001623348"/>
    </source>
</evidence>
<feature type="chain" id="PRO_5044875919" description="Reverse transcriptase domain-containing protein" evidence="1">
    <location>
        <begin position="32"/>
        <end position="306"/>
    </location>
</feature>
<comment type="caution">
    <text evidence="3">The sequence shown here is derived from an EMBL/GenBank/DDBJ whole genome shotgun (WGS) entry which is preliminary data.</text>
</comment>
<keyword evidence="4" id="KW-1185">Reference proteome</keyword>
<evidence type="ECO:0000256" key="1">
    <source>
        <dbReference type="SAM" id="SignalP"/>
    </source>
</evidence>
<proteinExistence type="predicted"/>
<dbReference type="EMBL" id="BAAFJT010000003">
    <property type="protein sequence ID" value="GAB0186662.1"/>
    <property type="molecule type" value="Genomic_DNA"/>
</dbReference>
<protein>
    <recommendedName>
        <fullName evidence="2">Reverse transcriptase domain-containing protein</fullName>
    </recommendedName>
</protein>
<name>A0ABC9WNL1_GRUJA</name>
<gene>
    <name evidence="3" type="ORF">GRJ2_001131500</name>
</gene>
<evidence type="ECO:0000313" key="3">
    <source>
        <dbReference type="EMBL" id="GAB0186662.1"/>
    </source>
</evidence>
<reference evidence="3 4" key="1">
    <citation type="submission" date="2024-06" db="EMBL/GenBank/DDBJ databases">
        <title>The draft genome of Grus japonensis, version 3.</title>
        <authorList>
            <person name="Nabeshima K."/>
            <person name="Suzuki S."/>
            <person name="Onuma M."/>
        </authorList>
    </citation>
    <scope>NUCLEOTIDE SEQUENCE [LARGE SCALE GENOMIC DNA]</scope>
    <source>
        <strain evidence="3 4">451A</strain>
    </source>
</reference>
<dbReference type="InterPro" id="IPR000477">
    <property type="entry name" value="RT_dom"/>
</dbReference>
<dbReference type="Proteomes" id="UP001623348">
    <property type="component" value="Unassembled WGS sequence"/>
</dbReference>
<accession>A0ABC9WNL1</accession>
<organism evidence="3 4">
    <name type="scientific">Grus japonensis</name>
    <name type="common">Japanese crane</name>
    <name type="synonym">Red-crowned crane</name>
    <dbReference type="NCBI Taxonomy" id="30415"/>
    <lineage>
        <taxon>Eukaryota</taxon>
        <taxon>Metazoa</taxon>
        <taxon>Chordata</taxon>
        <taxon>Craniata</taxon>
        <taxon>Vertebrata</taxon>
        <taxon>Euteleostomi</taxon>
        <taxon>Archelosauria</taxon>
        <taxon>Archosauria</taxon>
        <taxon>Dinosauria</taxon>
        <taxon>Saurischia</taxon>
        <taxon>Theropoda</taxon>
        <taxon>Coelurosauria</taxon>
        <taxon>Aves</taxon>
        <taxon>Neognathae</taxon>
        <taxon>Neoaves</taxon>
        <taxon>Gruiformes</taxon>
        <taxon>Gruidae</taxon>
        <taxon>Grus</taxon>
    </lineage>
</organism>
<feature type="domain" description="Reverse transcriptase" evidence="2">
    <location>
        <begin position="4"/>
        <end position="92"/>
    </location>
</feature>
<evidence type="ECO:0000259" key="2">
    <source>
        <dbReference type="Pfam" id="PF00078"/>
    </source>
</evidence>
<keyword evidence="1" id="KW-0732">Signal</keyword>
<dbReference type="Pfam" id="PF00078">
    <property type="entry name" value="RVT_1"/>
    <property type="match status" value="1"/>
</dbReference>
<dbReference type="PRINTS" id="PR01345">
    <property type="entry name" value="CERVTRCPTASE"/>
</dbReference>
<sequence>MSKWRSVTSGVPQGLVLGLLLFNVFVSDMDSGIECTLSKFADSTKLCGVVNTLEGRDAIQRDLDRLDSWARANLMKFNKAKCEVLHVGRCNPKHSYRLGREWIESSPEEKGLGVLVDEKLNMAWQCALAAQKANCVLSCIKRGVTSRLREVILPLYSALVRPHLEYCVQLWSPQYKKDIELLERAQRRATKLIRGPEHLSYEDRLRELGLFSLEKRRLRGDLIAAFQYLKGTYRKAGEGLFIRECSDRTRGNGFKLKEGRFRLDVRKKFFTVRVVRHWNRLPREVVAAPSLEVLKARLDGALGNVV</sequence>